<comment type="similarity">
    <text evidence="2 7 8">Belongs to the chorismate synthase family.</text>
</comment>
<dbReference type="NCBIfam" id="NF003793">
    <property type="entry name" value="PRK05382.1"/>
    <property type="match status" value="1"/>
</dbReference>
<evidence type="ECO:0000256" key="2">
    <source>
        <dbReference type="ARBA" id="ARBA00008014"/>
    </source>
</evidence>
<protein>
    <recommendedName>
        <fullName evidence="3 7">Chorismate synthase</fullName>
        <shortName evidence="7">CS</shortName>
        <ecNumber evidence="3 7">4.2.3.5</ecNumber>
    </recommendedName>
    <alternativeName>
        <fullName evidence="7">5-enolpyruvylshikimate-3-phosphate phospholyase</fullName>
    </alternativeName>
</protein>
<comment type="catalytic activity">
    <reaction evidence="7 8">
        <text>5-O-(1-carboxyvinyl)-3-phosphoshikimate = chorismate + phosphate</text>
        <dbReference type="Rhea" id="RHEA:21020"/>
        <dbReference type="ChEBI" id="CHEBI:29748"/>
        <dbReference type="ChEBI" id="CHEBI:43474"/>
        <dbReference type="ChEBI" id="CHEBI:57701"/>
        <dbReference type="EC" id="4.2.3.5"/>
    </reaction>
</comment>
<dbReference type="GO" id="GO:0005829">
    <property type="term" value="C:cytosol"/>
    <property type="evidence" value="ECO:0007669"/>
    <property type="project" value="TreeGrafter"/>
</dbReference>
<proteinExistence type="inferred from homology"/>
<keyword evidence="7" id="KW-0521">NADP</keyword>
<feature type="binding site" evidence="7">
    <location>
        <begin position="237"/>
        <end position="238"/>
    </location>
    <ligand>
        <name>FMN</name>
        <dbReference type="ChEBI" id="CHEBI:58210"/>
    </ligand>
</feature>
<comment type="subunit">
    <text evidence="7">Homotetramer.</text>
</comment>
<comment type="pathway">
    <text evidence="1 7 8">Metabolic intermediate biosynthesis; chorismate biosynthesis; chorismate from D-erythrose 4-phosphate and phosphoenolpyruvate: step 7/7.</text>
</comment>
<keyword evidence="10" id="KW-1185">Reference proteome</keyword>
<name>A0A1Y0HQ63_9BACT</name>
<feature type="binding site" evidence="7">
    <location>
        <position position="54"/>
    </location>
    <ligand>
        <name>NADP(+)</name>
        <dbReference type="ChEBI" id="CHEBI:58349"/>
    </ligand>
</feature>
<evidence type="ECO:0000256" key="5">
    <source>
        <dbReference type="ARBA" id="ARBA00023141"/>
    </source>
</evidence>
<keyword evidence="6 7" id="KW-0456">Lyase</keyword>
<feature type="binding site" evidence="7">
    <location>
        <begin position="292"/>
        <end position="296"/>
    </location>
    <ligand>
        <name>FMN</name>
        <dbReference type="ChEBI" id="CHEBI:58210"/>
    </ligand>
</feature>
<dbReference type="HAMAP" id="MF_00300">
    <property type="entry name" value="Chorismate_synth"/>
    <property type="match status" value="1"/>
</dbReference>
<dbReference type="PROSITE" id="PS00787">
    <property type="entry name" value="CHORISMATE_SYNTHASE_1"/>
    <property type="match status" value="1"/>
</dbReference>
<dbReference type="Pfam" id="PF01264">
    <property type="entry name" value="Chorismate_synt"/>
    <property type="match status" value="1"/>
</dbReference>
<evidence type="ECO:0000256" key="1">
    <source>
        <dbReference type="ARBA" id="ARBA00005044"/>
    </source>
</evidence>
<feature type="binding site" evidence="7">
    <location>
        <position position="277"/>
    </location>
    <ligand>
        <name>FMN</name>
        <dbReference type="ChEBI" id="CHEBI:58210"/>
    </ligand>
</feature>
<dbReference type="PROSITE" id="PS00788">
    <property type="entry name" value="CHORISMATE_SYNTHASE_2"/>
    <property type="match status" value="1"/>
</dbReference>
<reference evidence="10" key="1">
    <citation type="submission" date="2017-05" db="EMBL/GenBank/DDBJ databases">
        <title>Dechlorination kinetics govern the competition between two new strains of the genus Sulfurospirillum.</title>
        <authorList>
            <person name="Buttet G.F."/>
            <person name="Murray A.M."/>
            <person name="Goris T."/>
            <person name="Burion M."/>
            <person name="Lin B."/>
            <person name="Rolle M."/>
            <person name="Maillard J."/>
        </authorList>
    </citation>
    <scope>NUCLEOTIDE SEQUENCE [LARGE SCALE GENOMIC DNA]</scope>
    <source>
        <strain evidence="10">SL2-1</strain>
    </source>
</reference>
<feature type="binding site" evidence="7">
    <location>
        <position position="48"/>
    </location>
    <ligand>
        <name>NADP(+)</name>
        <dbReference type="ChEBI" id="CHEBI:58349"/>
    </ligand>
</feature>
<evidence type="ECO:0000256" key="7">
    <source>
        <dbReference type="HAMAP-Rule" id="MF_00300"/>
    </source>
</evidence>
<dbReference type="GO" id="GO:0010181">
    <property type="term" value="F:FMN binding"/>
    <property type="evidence" value="ECO:0007669"/>
    <property type="project" value="TreeGrafter"/>
</dbReference>
<dbReference type="PANTHER" id="PTHR21085">
    <property type="entry name" value="CHORISMATE SYNTHASE"/>
    <property type="match status" value="1"/>
</dbReference>
<feature type="binding site" evidence="7">
    <location>
        <position position="318"/>
    </location>
    <ligand>
        <name>FMN</name>
        <dbReference type="ChEBI" id="CHEBI:58210"/>
    </ligand>
</feature>
<dbReference type="PIRSF" id="PIRSF001456">
    <property type="entry name" value="Chorismate_synth"/>
    <property type="match status" value="1"/>
</dbReference>
<evidence type="ECO:0000256" key="3">
    <source>
        <dbReference type="ARBA" id="ARBA00013036"/>
    </source>
</evidence>
<dbReference type="GO" id="GO:0008652">
    <property type="term" value="P:amino acid biosynthetic process"/>
    <property type="evidence" value="ECO:0007669"/>
    <property type="project" value="UniProtKB-KW"/>
</dbReference>
<dbReference type="Proteomes" id="UP000196005">
    <property type="component" value="Chromosome"/>
</dbReference>
<dbReference type="SUPFAM" id="SSF103263">
    <property type="entry name" value="Chorismate synthase, AroC"/>
    <property type="match status" value="1"/>
</dbReference>
<dbReference type="InterPro" id="IPR035904">
    <property type="entry name" value="Chorismate_synth_AroC_sf"/>
</dbReference>
<dbReference type="Gene3D" id="3.60.150.10">
    <property type="entry name" value="Chorismate synthase AroC"/>
    <property type="match status" value="1"/>
</dbReference>
<keyword evidence="5 7" id="KW-0057">Aromatic amino acid biosynthesis</keyword>
<keyword evidence="7" id="KW-0288">FMN</keyword>
<dbReference type="EMBL" id="CP021416">
    <property type="protein sequence ID" value="ARU49686.1"/>
    <property type="molecule type" value="Genomic_DNA"/>
</dbReference>
<dbReference type="KEGG" id="suls:Sdiek1_2536"/>
<dbReference type="OrthoDB" id="9771806at2"/>
<dbReference type="UniPathway" id="UPA00053">
    <property type="reaction ID" value="UER00090"/>
</dbReference>
<evidence type="ECO:0000313" key="10">
    <source>
        <dbReference type="Proteomes" id="UP000196005"/>
    </source>
</evidence>
<evidence type="ECO:0000256" key="4">
    <source>
        <dbReference type="ARBA" id="ARBA00022605"/>
    </source>
</evidence>
<dbReference type="InterPro" id="IPR020541">
    <property type="entry name" value="Chorismate_synthase_CS"/>
</dbReference>
<dbReference type="GO" id="GO:0009423">
    <property type="term" value="P:chorismate biosynthetic process"/>
    <property type="evidence" value="ECO:0007669"/>
    <property type="project" value="UniProtKB-UniRule"/>
</dbReference>
<keyword evidence="7" id="KW-0274">FAD</keyword>
<keyword evidence="4 7" id="KW-0028">Amino-acid biosynthesis</keyword>
<dbReference type="CDD" id="cd07304">
    <property type="entry name" value="Chorismate_synthase"/>
    <property type="match status" value="1"/>
</dbReference>
<dbReference type="NCBIfam" id="TIGR00033">
    <property type="entry name" value="aroC"/>
    <property type="match status" value="1"/>
</dbReference>
<evidence type="ECO:0000256" key="6">
    <source>
        <dbReference type="ARBA" id="ARBA00023239"/>
    </source>
</evidence>
<dbReference type="EC" id="4.2.3.5" evidence="3 7"/>
<accession>A0A1Y0HQ63</accession>
<dbReference type="PROSITE" id="PS00789">
    <property type="entry name" value="CHORISMATE_SYNTHASE_3"/>
    <property type="match status" value="1"/>
</dbReference>
<comment type="cofactor">
    <cofactor evidence="7 8">
        <name>FMNH2</name>
        <dbReference type="ChEBI" id="CHEBI:57618"/>
    </cofactor>
    <text evidence="7 8">Reduced FMN (FMNH(2)).</text>
</comment>
<feature type="binding site" evidence="7">
    <location>
        <begin position="125"/>
        <end position="127"/>
    </location>
    <ligand>
        <name>FMN</name>
        <dbReference type="ChEBI" id="CHEBI:58210"/>
    </ligand>
</feature>
<dbReference type="PANTHER" id="PTHR21085:SF0">
    <property type="entry name" value="CHORISMATE SYNTHASE"/>
    <property type="match status" value="1"/>
</dbReference>
<evidence type="ECO:0000256" key="8">
    <source>
        <dbReference type="RuleBase" id="RU000605"/>
    </source>
</evidence>
<comment type="function">
    <text evidence="7">Catalyzes the anti-1,4-elimination of the C-3 phosphate and the C-6 proR hydrogen from 5-enolpyruvylshikimate-3-phosphate (EPSP) to yield chorismate, which is the branch point compound that serves as the starting substrate for the three terminal pathways of aromatic amino acid biosynthesis. This reaction introduces a second double bond into the aromatic ring system.</text>
</comment>
<keyword evidence="7" id="KW-0285">Flavoprotein</keyword>
<dbReference type="InterPro" id="IPR000453">
    <property type="entry name" value="Chorismate_synth"/>
</dbReference>
<dbReference type="AlphaFoldDB" id="A0A1Y0HQ63"/>
<dbReference type="GO" id="GO:0004107">
    <property type="term" value="F:chorismate synthase activity"/>
    <property type="evidence" value="ECO:0007669"/>
    <property type="project" value="UniProtKB-UniRule"/>
</dbReference>
<sequence>MSSNTFGKKFSFTTFGESHGKAIGCVVDGVPAGLEIDEAFIQRELDRRKPGQNKFATARKEGDTIEILSGVFEGKSTGTPIAMVIFNENQKSGDYDSVKDLFRPGHADFTYFAKYGLRDYRGGGRSSARETAARVAAGAIAKLLLNTLHVKVQSGICAIGDIEAKSYDFERVAKSEIYALDKNVEEAQKAAILEAKNAHDSVGGAALVHVVGAPAGLGEPIYYKLDALLAEAMMGINGVKGVEIGEGFHASSLKGSENNDAITKEGFVTNHSGGILGGMSNGDTITCKVYFKPTPSIFIAQETIDTEGNALTCNLKGRHDPCIAVRGSVVAESMAALVIADLLLLNLGAKIEHLKHVYNR</sequence>
<evidence type="ECO:0000313" key="9">
    <source>
        <dbReference type="EMBL" id="ARU49686.1"/>
    </source>
</evidence>
<dbReference type="GO" id="GO:0009073">
    <property type="term" value="P:aromatic amino acid family biosynthetic process"/>
    <property type="evidence" value="ECO:0007669"/>
    <property type="project" value="UniProtKB-KW"/>
</dbReference>
<organism evidence="9 10">
    <name type="scientific">Sulfurospirillum diekertiae</name>
    <dbReference type="NCBI Taxonomy" id="1854492"/>
    <lineage>
        <taxon>Bacteria</taxon>
        <taxon>Pseudomonadati</taxon>
        <taxon>Campylobacterota</taxon>
        <taxon>Epsilonproteobacteria</taxon>
        <taxon>Campylobacterales</taxon>
        <taxon>Sulfurospirillaceae</taxon>
        <taxon>Sulfurospirillum</taxon>
    </lineage>
</organism>
<dbReference type="RefSeq" id="WP_087439388.1">
    <property type="nucleotide sequence ID" value="NZ_CP021416.1"/>
</dbReference>
<gene>
    <name evidence="7" type="primary">aroC</name>
    <name evidence="9" type="ORF">Sdiek1_2536</name>
</gene>